<protein>
    <submittedName>
        <fullName evidence="3">Amidohydrolase family protein</fullName>
    </submittedName>
</protein>
<dbReference type="Gene3D" id="2.30.40.10">
    <property type="entry name" value="Urease, subunit C, domain 1"/>
    <property type="match status" value="1"/>
</dbReference>
<dbReference type="Proteomes" id="UP001596200">
    <property type="component" value="Unassembled WGS sequence"/>
</dbReference>
<name>A0ABW1GXY6_9ACTN</name>
<evidence type="ECO:0000256" key="1">
    <source>
        <dbReference type="SAM" id="MobiDB-lite"/>
    </source>
</evidence>
<keyword evidence="4" id="KW-1185">Reference proteome</keyword>
<evidence type="ECO:0000313" key="4">
    <source>
        <dbReference type="Proteomes" id="UP001596200"/>
    </source>
</evidence>
<sequence>MTGGNLGDDRRTARKGGFQRGRAHRRYHTPLVAQALLTSGGGSIRPVVGFYAVLPLVTTVCAAPIGPHEAVTAREALTAYPVGSAHAVHEEHIKGTLARGMLADLAVLGDDLLGVAPERIGQLTVGATMAGARITHDTGAFAVS</sequence>
<dbReference type="InterPro" id="IPR011059">
    <property type="entry name" value="Metal-dep_hydrolase_composite"/>
</dbReference>
<comment type="caution">
    <text evidence="3">The sequence shown here is derived from an EMBL/GenBank/DDBJ whole genome shotgun (WGS) entry which is preliminary data.</text>
</comment>
<dbReference type="PANTHER" id="PTHR22642:SF2">
    <property type="entry name" value="PROTEIN LONG AFTER FAR-RED 3"/>
    <property type="match status" value="1"/>
</dbReference>
<evidence type="ECO:0000259" key="2">
    <source>
        <dbReference type="Pfam" id="PF07969"/>
    </source>
</evidence>
<organism evidence="3 4">
    <name type="scientific">Streptomyces pulveraceus</name>
    <dbReference type="NCBI Taxonomy" id="68258"/>
    <lineage>
        <taxon>Bacteria</taxon>
        <taxon>Bacillati</taxon>
        <taxon>Actinomycetota</taxon>
        <taxon>Actinomycetes</taxon>
        <taxon>Kitasatosporales</taxon>
        <taxon>Streptomycetaceae</taxon>
        <taxon>Streptomyces</taxon>
    </lineage>
</organism>
<dbReference type="PANTHER" id="PTHR22642">
    <property type="entry name" value="IMIDAZOLONEPROPIONASE"/>
    <property type="match status" value="1"/>
</dbReference>
<dbReference type="EMBL" id="JBHSPU010000039">
    <property type="protein sequence ID" value="MFC5918439.1"/>
    <property type="molecule type" value="Genomic_DNA"/>
</dbReference>
<dbReference type="Gene3D" id="3.20.20.140">
    <property type="entry name" value="Metal-dependent hydrolases"/>
    <property type="match status" value="1"/>
</dbReference>
<proteinExistence type="predicted"/>
<accession>A0ABW1GXY6</accession>
<feature type="region of interest" description="Disordered" evidence="1">
    <location>
        <begin position="1"/>
        <end position="22"/>
    </location>
</feature>
<evidence type="ECO:0000313" key="3">
    <source>
        <dbReference type="EMBL" id="MFC5918439.1"/>
    </source>
</evidence>
<reference evidence="4" key="1">
    <citation type="journal article" date="2019" name="Int. J. Syst. Evol. Microbiol.">
        <title>The Global Catalogue of Microorganisms (GCM) 10K type strain sequencing project: providing services to taxonomists for standard genome sequencing and annotation.</title>
        <authorList>
            <consortium name="The Broad Institute Genomics Platform"/>
            <consortium name="The Broad Institute Genome Sequencing Center for Infectious Disease"/>
            <person name="Wu L."/>
            <person name="Ma J."/>
        </authorList>
    </citation>
    <scope>NUCLEOTIDE SEQUENCE [LARGE SCALE GENOMIC DNA]</scope>
    <source>
        <strain evidence="4">JCM 4147</strain>
    </source>
</reference>
<dbReference type="Pfam" id="PF07969">
    <property type="entry name" value="Amidohydro_3"/>
    <property type="match status" value="1"/>
</dbReference>
<gene>
    <name evidence="3" type="ORF">ACFP1B_34170</name>
</gene>
<dbReference type="InterPro" id="IPR013108">
    <property type="entry name" value="Amidohydro_3"/>
</dbReference>
<feature type="domain" description="Amidohydrolase 3" evidence="2">
    <location>
        <begin position="42"/>
        <end position="135"/>
    </location>
</feature>
<dbReference type="RefSeq" id="WP_344515128.1">
    <property type="nucleotide sequence ID" value="NZ_BAAATU010000032.1"/>
</dbReference>